<evidence type="ECO:0000313" key="3">
    <source>
        <dbReference type="Proteomes" id="UP000014803"/>
    </source>
</evidence>
<feature type="region of interest" description="Disordered" evidence="1">
    <location>
        <begin position="1"/>
        <end position="42"/>
    </location>
</feature>
<dbReference type="AlphaFoldDB" id="S4Y287"/>
<feature type="compositionally biased region" description="Basic and acidic residues" evidence="1">
    <location>
        <begin position="1"/>
        <end position="11"/>
    </location>
</feature>
<name>S4Y287_SORCE</name>
<evidence type="ECO:0000313" key="2">
    <source>
        <dbReference type="EMBL" id="AGP36973.1"/>
    </source>
</evidence>
<feature type="compositionally biased region" description="Basic residues" evidence="1">
    <location>
        <begin position="20"/>
        <end position="32"/>
    </location>
</feature>
<protein>
    <submittedName>
        <fullName evidence="2">Uncharacterized protein</fullName>
    </submittedName>
</protein>
<proteinExistence type="predicted"/>
<gene>
    <name evidence="2" type="ORF">SCE1572_22255</name>
</gene>
<dbReference type="KEGG" id="scu:SCE1572_22255"/>
<organism evidence="2 3">
    <name type="scientific">Sorangium cellulosum So0157-2</name>
    <dbReference type="NCBI Taxonomy" id="1254432"/>
    <lineage>
        <taxon>Bacteria</taxon>
        <taxon>Pseudomonadati</taxon>
        <taxon>Myxococcota</taxon>
        <taxon>Polyangia</taxon>
        <taxon>Polyangiales</taxon>
        <taxon>Polyangiaceae</taxon>
        <taxon>Sorangium</taxon>
    </lineage>
</organism>
<dbReference type="PATRIC" id="fig|1254432.3.peg.5033"/>
<dbReference type="Proteomes" id="UP000014803">
    <property type="component" value="Chromosome"/>
</dbReference>
<accession>S4Y287</accession>
<reference evidence="2 3" key="1">
    <citation type="journal article" date="2013" name="Sci. Rep.">
        <title>Extraordinary expansion of a Sorangium cellulosum genome from an alkaline milieu.</title>
        <authorList>
            <person name="Han K."/>
            <person name="Li Z.F."/>
            <person name="Peng R."/>
            <person name="Zhu L.P."/>
            <person name="Zhou T."/>
            <person name="Wang L.G."/>
            <person name="Li S.G."/>
            <person name="Zhang X.B."/>
            <person name="Hu W."/>
            <person name="Wu Z.H."/>
            <person name="Qin N."/>
            <person name="Li Y.Z."/>
        </authorList>
    </citation>
    <scope>NUCLEOTIDE SEQUENCE [LARGE SCALE GENOMIC DNA]</scope>
    <source>
        <strain evidence="2 3">So0157-2</strain>
    </source>
</reference>
<evidence type="ECO:0000256" key="1">
    <source>
        <dbReference type="SAM" id="MobiDB-lite"/>
    </source>
</evidence>
<dbReference type="HOGENOM" id="CLU_2685905_0_0_7"/>
<sequence>MCARSEWDMESRLSSSQAHRSIRGRPGIRRRAAAPPRPGPAGALLEREMRQHCAWKSAFAIAQDGSGERQVFFR</sequence>
<dbReference type="STRING" id="1254432.SCE1572_22255"/>
<dbReference type="EMBL" id="CP003969">
    <property type="protein sequence ID" value="AGP36973.1"/>
    <property type="molecule type" value="Genomic_DNA"/>
</dbReference>